<name>A0A0R1TQ87_9LACO</name>
<evidence type="ECO:0000313" key="2">
    <source>
        <dbReference type="EMBL" id="KRL80453.1"/>
    </source>
</evidence>
<keyword evidence="1" id="KW-0812">Transmembrane</keyword>
<sequence length="161" mass="16984">MSESTSTDEVVRKAELKGVVLQNQIAKILTSEVEVSQVTSTEDISTSMLAPLNVLTGSSVHPTTITLTSDIQTTNQNVNVIVGNASKKNNDASGLVQTGSDSAKGKWIVGTVEKSAKQSSVGEVINNFISSNLIGTYGTMAGMGVLMTLVPLLSMLNRKKR</sequence>
<keyword evidence="1" id="KW-1133">Transmembrane helix</keyword>
<evidence type="ECO:0000313" key="3">
    <source>
        <dbReference type="Proteomes" id="UP000051048"/>
    </source>
</evidence>
<evidence type="ECO:0000256" key="1">
    <source>
        <dbReference type="SAM" id="Phobius"/>
    </source>
</evidence>
<keyword evidence="1" id="KW-0472">Membrane</keyword>
<feature type="transmembrane region" description="Helical" evidence="1">
    <location>
        <begin position="134"/>
        <end position="156"/>
    </location>
</feature>
<proteinExistence type="predicted"/>
<dbReference type="AlphaFoldDB" id="A0A0R1TQ87"/>
<dbReference type="Proteomes" id="UP000051048">
    <property type="component" value="Unassembled WGS sequence"/>
</dbReference>
<protein>
    <submittedName>
        <fullName evidence="2">Uncharacterized protein</fullName>
    </submittedName>
</protein>
<dbReference type="EMBL" id="AZFH01000059">
    <property type="protein sequence ID" value="KRL80453.1"/>
    <property type="molecule type" value="Genomic_DNA"/>
</dbReference>
<comment type="caution">
    <text evidence="2">The sequence shown here is derived from an EMBL/GenBank/DDBJ whole genome shotgun (WGS) entry which is preliminary data.</text>
</comment>
<gene>
    <name evidence="2" type="ORF">FC36_GL002166</name>
</gene>
<accession>A0A0R1TQ87</accession>
<reference evidence="2 3" key="1">
    <citation type="journal article" date="2015" name="Genome Announc.">
        <title>Expanding the biotechnology potential of lactobacilli through comparative genomics of 213 strains and associated genera.</title>
        <authorList>
            <person name="Sun Z."/>
            <person name="Harris H.M."/>
            <person name="McCann A."/>
            <person name="Guo C."/>
            <person name="Argimon S."/>
            <person name="Zhang W."/>
            <person name="Yang X."/>
            <person name="Jeffery I.B."/>
            <person name="Cooney J.C."/>
            <person name="Kagawa T.F."/>
            <person name="Liu W."/>
            <person name="Song Y."/>
            <person name="Salvetti E."/>
            <person name="Wrobel A."/>
            <person name="Rasinkangas P."/>
            <person name="Parkhill J."/>
            <person name="Rea M.C."/>
            <person name="O'Sullivan O."/>
            <person name="Ritari J."/>
            <person name="Douillard F.P."/>
            <person name="Paul Ross R."/>
            <person name="Yang R."/>
            <person name="Briner A.E."/>
            <person name="Felis G.E."/>
            <person name="de Vos W.M."/>
            <person name="Barrangou R."/>
            <person name="Klaenhammer T.R."/>
            <person name="Caufield P.W."/>
            <person name="Cui Y."/>
            <person name="Zhang H."/>
            <person name="O'Toole P.W."/>
        </authorList>
    </citation>
    <scope>NUCLEOTIDE SEQUENCE [LARGE SCALE GENOMIC DNA]</scope>
    <source>
        <strain evidence="2 3">DSM 15833</strain>
    </source>
</reference>
<dbReference type="PATRIC" id="fig|1423740.3.peg.2352"/>
<organism evidence="2 3">
    <name type="scientific">Ligilactobacillus equi DSM 15833 = JCM 10991</name>
    <dbReference type="NCBI Taxonomy" id="1423740"/>
    <lineage>
        <taxon>Bacteria</taxon>
        <taxon>Bacillati</taxon>
        <taxon>Bacillota</taxon>
        <taxon>Bacilli</taxon>
        <taxon>Lactobacillales</taxon>
        <taxon>Lactobacillaceae</taxon>
        <taxon>Ligilactobacillus</taxon>
    </lineage>
</organism>